<feature type="transmembrane region" description="Helical" evidence="1">
    <location>
        <begin position="207"/>
        <end position="224"/>
    </location>
</feature>
<feature type="transmembrane region" description="Helical" evidence="1">
    <location>
        <begin position="295"/>
        <end position="312"/>
    </location>
</feature>
<dbReference type="Proteomes" id="UP000343335">
    <property type="component" value="Unassembled WGS sequence"/>
</dbReference>
<protein>
    <submittedName>
        <fullName evidence="2">Sugar efflux transporter</fullName>
    </submittedName>
</protein>
<dbReference type="AlphaFoldDB" id="A0A5E4SVI2"/>
<proteinExistence type="predicted"/>
<name>A0A5E4SVI2_9BURK</name>
<keyword evidence="1" id="KW-0812">Transmembrane</keyword>
<feature type="transmembrane region" description="Helical" evidence="1">
    <location>
        <begin position="116"/>
        <end position="138"/>
    </location>
</feature>
<gene>
    <name evidence="2" type="primary">sotB</name>
    <name evidence="2" type="ORF">PCO31010_00977</name>
</gene>
<feature type="transmembrane region" description="Helical" evidence="1">
    <location>
        <begin position="324"/>
        <end position="345"/>
    </location>
</feature>
<organism evidence="2 3">
    <name type="scientific">Pandoraea commovens</name>
    <dbReference type="NCBI Taxonomy" id="2508289"/>
    <lineage>
        <taxon>Bacteria</taxon>
        <taxon>Pseudomonadati</taxon>
        <taxon>Pseudomonadota</taxon>
        <taxon>Betaproteobacteria</taxon>
        <taxon>Burkholderiales</taxon>
        <taxon>Burkholderiaceae</taxon>
        <taxon>Pandoraea</taxon>
    </lineage>
</organism>
<dbReference type="Gene3D" id="1.20.1250.20">
    <property type="entry name" value="MFS general substrate transporter like domains"/>
    <property type="match status" value="1"/>
</dbReference>
<feature type="transmembrane region" description="Helical" evidence="1">
    <location>
        <begin position="174"/>
        <end position="195"/>
    </location>
</feature>
<feature type="transmembrane region" description="Helical" evidence="1">
    <location>
        <begin position="27"/>
        <end position="46"/>
    </location>
</feature>
<reference evidence="2 3" key="1">
    <citation type="submission" date="2019-08" db="EMBL/GenBank/DDBJ databases">
        <authorList>
            <person name="Peeters C."/>
        </authorList>
    </citation>
    <scope>NUCLEOTIDE SEQUENCE [LARGE SCALE GENOMIC DNA]</scope>
    <source>
        <strain evidence="2 3">LMG 31010</strain>
    </source>
</reference>
<evidence type="ECO:0000313" key="3">
    <source>
        <dbReference type="Proteomes" id="UP000343335"/>
    </source>
</evidence>
<feature type="transmembrane region" description="Helical" evidence="1">
    <location>
        <begin position="260"/>
        <end position="283"/>
    </location>
</feature>
<dbReference type="SUPFAM" id="SSF103473">
    <property type="entry name" value="MFS general substrate transporter"/>
    <property type="match status" value="1"/>
</dbReference>
<keyword evidence="1" id="KW-1133">Transmembrane helix</keyword>
<sequence>MTNRWVYCAVLLAPSLAICSPARFRHAVLVSTLFGLATLGCLFAATPHLQIGIGNMHGWGRVLASLHPVMLAAALSNGAPRERRPASTWQGVFPARTSLLGLWLGMPMMTWLSTTFASPGIFQVAAFGTAAIGAVILLRDDSHLRGPARFQDTHMILRPWRHGTHRLAAIWRPALAIALQYAALFAVYSHAHLFLESGGHIDTQTSAFLMVIFGMGGVFGALSISRWMQSLTRTLLCLHPMALAAAYVLLYALGRESGMGSFFVVAFWGAVHTTGMLLSRLLLGQPYRNRRDSMASLHVTMAAGGALAGISLSQILGREFGPDAIVICGAVLSFLAFVAIGSHVAQHTVMRPIVARAPTE</sequence>
<dbReference type="EMBL" id="CABPSA010000001">
    <property type="protein sequence ID" value="VVD77819.1"/>
    <property type="molecule type" value="Genomic_DNA"/>
</dbReference>
<dbReference type="RefSeq" id="WP_150663187.1">
    <property type="nucleotide sequence ID" value="NZ_CABPSA010000001.1"/>
</dbReference>
<accession>A0A5E4SVI2</accession>
<evidence type="ECO:0000313" key="2">
    <source>
        <dbReference type="EMBL" id="VVD77819.1"/>
    </source>
</evidence>
<keyword evidence="1" id="KW-0472">Membrane</keyword>
<evidence type="ECO:0000256" key="1">
    <source>
        <dbReference type="SAM" id="Phobius"/>
    </source>
</evidence>
<feature type="transmembrane region" description="Helical" evidence="1">
    <location>
        <begin position="236"/>
        <end position="254"/>
    </location>
</feature>
<dbReference type="InterPro" id="IPR036259">
    <property type="entry name" value="MFS_trans_sf"/>
</dbReference>
<dbReference type="OrthoDB" id="9788453at2"/>